<keyword evidence="2" id="KW-1185">Reference proteome</keyword>
<dbReference type="EMBL" id="JYDI01007467">
    <property type="protein sequence ID" value="KRY02502.1"/>
    <property type="molecule type" value="Genomic_DNA"/>
</dbReference>
<evidence type="ECO:0000313" key="1">
    <source>
        <dbReference type="EMBL" id="KRY02502.1"/>
    </source>
</evidence>
<name>A0A0V0YQQ6_TRIBR</name>
<evidence type="ECO:0000313" key="2">
    <source>
        <dbReference type="Proteomes" id="UP000054653"/>
    </source>
</evidence>
<dbReference type="Proteomes" id="UP000054653">
    <property type="component" value="Unassembled WGS sequence"/>
</dbReference>
<comment type="caution">
    <text evidence="1">The sequence shown here is derived from an EMBL/GenBank/DDBJ whole genome shotgun (WGS) entry which is preliminary data.</text>
</comment>
<organism evidence="1 2">
    <name type="scientific">Trichinella britovi</name>
    <name type="common">Parasitic roundworm</name>
    <dbReference type="NCBI Taxonomy" id="45882"/>
    <lineage>
        <taxon>Eukaryota</taxon>
        <taxon>Metazoa</taxon>
        <taxon>Ecdysozoa</taxon>
        <taxon>Nematoda</taxon>
        <taxon>Enoplea</taxon>
        <taxon>Dorylaimia</taxon>
        <taxon>Trichinellida</taxon>
        <taxon>Trichinellidae</taxon>
        <taxon>Trichinella</taxon>
    </lineage>
</organism>
<proteinExistence type="predicted"/>
<dbReference type="AlphaFoldDB" id="A0A0V0YQQ6"/>
<sequence length="64" mass="7368">LAQTSRLQSLEEFQGPPLPKIVSRVDSDDLLSERGGWFPRDRLLDALLVHTQSIQRWSQSLQDH</sequence>
<gene>
    <name evidence="1" type="ORF">T03_16075</name>
</gene>
<reference evidence="1 2" key="1">
    <citation type="submission" date="2015-01" db="EMBL/GenBank/DDBJ databases">
        <title>Evolution of Trichinella species and genotypes.</title>
        <authorList>
            <person name="Korhonen P.K."/>
            <person name="Edoardo P."/>
            <person name="Giuseppe L.R."/>
            <person name="Gasser R.B."/>
        </authorList>
    </citation>
    <scope>NUCLEOTIDE SEQUENCE [LARGE SCALE GENOMIC DNA]</scope>
    <source>
        <strain evidence="1">ISS120</strain>
    </source>
</reference>
<feature type="non-terminal residue" evidence="1">
    <location>
        <position position="64"/>
    </location>
</feature>
<protein>
    <submittedName>
        <fullName evidence="1">Uncharacterized protein</fullName>
    </submittedName>
</protein>
<accession>A0A0V0YQQ6</accession>
<feature type="non-terminal residue" evidence="1">
    <location>
        <position position="1"/>
    </location>
</feature>